<dbReference type="InterPro" id="IPR013078">
    <property type="entry name" value="His_Pase_superF_clade-1"/>
</dbReference>
<dbReference type="EC" id="3.1.3.73" evidence="3"/>
<dbReference type="InterPro" id="IPR029033">
    <property type="entry name" value="His_PPase_superfam"/>
</dbReference>
<dbReference type="CDD" id="cd07067">
    <property type="entry name" value="HP_PGM_like"/>
    <property type="match status" value="1"/>
</dbReference>
<feature type="active site" description="Tele-phosphohistidine intermediate" evidence="4">
    <location>
        <position position="9"/>
    </location>
</feature>
<dbReference type="HOGENOM" id="CLU_033323_8_4_9"/>
<evidence type="ECO:0000313" key="7">
    <source>
        <dbReference type="Proteomes" id="UP000000467"/>
    </source>
</evidence>
<reference evidence="6 7" key="1">
    <citation type="journal article" date="2012" name="BMC Genomics">
        <title>Genome-guided analysis of physiological and morphological traits of the fermentative acetate oxidizer Thermacetogenium phaeum.</title>
        <authorList>
            <person name="Oehler D."/>
            <person name="Poehlein A."/>
            <person name="Leimbach A."/>
            <person name="Muller N."/>
            <person name="Daniel R."/>
            <person name="Gottschalk G."/>
            <person name="Schink B."/>
        </authorList>
    </citation>
    <scope>NUCLEOTIDE SEQUENCE [LARGE SCALE GENOMIC DNA]</scope>
    <source>
        <strain evidence="7">ATCC BAA-254 / DSM 26808 / PB</strain>
    </source>
</reference>
<protein>
    <recommendedName>
        <fullName evidence="3">Alpha-ribazole phosphatase</fullName>
        <ecNumber evidence="3">3.1.3.73</ecNumber>
    </recommendedName>
</protein>
<dbReference type="PROSITE" id="PS00175">
    <property type="entry name" value="PG_MUTASE"/>
    <property type="match status" value="1"/>
</dbReference>
<evidence type="ECO:0000256" key="3">
    <source>
        <dbReference type="NCBIfam" id="TIGR03162"/>
    </source>
</evidence>
<dbReference type="RefSeq" id="WP_015050274.1">
    <property type="nucleotide sequence ID" value="NC_018870.1"/>
</dbReference>
<dbReference type="KEGG" id="tpz:Tph_c11710"/>
<name>K4LEY6_THEPS</name>
<dbReference type="STRING" id="1089553.Tph_c11710"/>
<evidence type="ECO:0000256" key="2">
    <source>
        <dbReference type="ARBA" id="ARBA00023235"/>
    </source>
</evidence>
<feature type="binding site" evidence="5">
    <location>
        <position position="58"/>
    </location>
    <ligand>
        <name>substrate</name>
    </ligand>
</feature>
<sequence>MTRLLLVRHGQTLWNHISRYQGHTDVLLSDTGREQARLLARRLAAEKVAAVYSSDLKRALETAEILAAPHWLTVKEVPELREIHFGVWEGLTFKEIQEKYRDLAERWYQYPATVRIPEGETFEELKERAYGAILRLVAKHPSDTIIVVTHGGTIRTIICSLLDIDLNHAFHIRQNNGALNIIEFYEGYGVLTLLNDTSHLDCQESR</sequence>
<dbReference type="GO" id="GO:0009236">
    <property type="term" value="P:cobalamin biosynthetic process"/>
    <property type="evidence" value="ECO:0007669"/>
    <property type="project" value="UniProtKB-UniRule"/>
</dbReference>
<dbReference type="GO" id="GO:0043755">
    <property type="term" value="F:alpha-ribazole phosphatase activity"/>
    <property type="evidence" value="ECO:0007669"/>
    <property type="project" value="UniProtKB-UniRule"/>
</dbReference>
<dbReference type="AlphaFoldDB" id="K4LEY6"/>
<dbReference type="Gene3D" id="3.40.50.1240">
    <property type="entry name" value="Phosphoglycerate mutase-like"/>
    <property type="match status" value="1"/>
</dbReference>
<keyword evidence="7" id="KW-1185">Reference proteome</keyword>
<dbReference type="PANTHER" id="PTHR48100:SF1">
    <property type="entry name" value="HISTIDINE PHOSPHATASE FAMILY PROTEIN-RELATED"/>
    <property type="match status" value="1"/>
</dbReference>
<dbReference type="InterPro" id="IPR050275">
    <property type="entry name" value="PGM_Phosphatase"/>
</dbReference>
<dbReference type="GO" id="GO:0016853">
    <property type="term" value="F:isomerase activity"/>
    <property type="evidence" value="ECO:0007669"/>
    <property type="project" value="UniProtKB-KW"/>
</dbReference>
<dbReference type="Proteomes" id="UP000000467">
    <property type="component" value="Chromosome"/>
</dbReference>
<dbReference type="NCBIfam" id="TIGR03162">
    <property type="entry name" value="ribazole_cobC"/>
    <property type="match status" value="1"/>
</dbReference>
<organism evidence="6 7">
    <name type="scientific">Thermacetogenium phaeum (strain ATCC BAA-254 / DSM 26808 / PB)</name>
    <dbReference type="NCBI Taxonomy" id="1089553"/>
    <lineage>
        <taxon>Bacteria</taxon>
        <taxon>Bacillati</taxon>
        <taxon>Bacillota</taxon>
        <taxon>Clostridia</taxon>
        <taxon>Thermoanaerobacterales</taxon>
        <taxon>Thermoanaerobacteraceae</taxon>
        <taxon>Thermacetogenium</taxon>
    </lineage>
</organism>
<dbReference type="eggNOG" id="COG0406">
    <property type="taxonomic scope" value="Bacteria"/>
</dbReference>
<dbReference type="SMART" id="SM00855">
    <property type="entry name" value="PGAM"/>
    <property type="match status" value="1"/>
</dbReference>
<dbReference type="InterPro" id="IPR001345">
    <property type="entry name" value="PG/BPGM_mutase_AS"/>
</dbReference>
<evidence type="ECO:0000256" key="4">
    <source>
        <dbReference type="PIRSR" id="PIRSR613078-1"/>
    </source>
</evidence>
<keyword evidence="1" id="KW-0324">Glycolysis</keyword>
<proteinExistence type="predicted"/>
<dbReference type="Pfam" id="PF00300">
    <property type="entry name" value="His_Phos_1"/>
    <property type="match status" value="1"/>
</dbReference>
<dbReference type="InterPro" id="IPR017578">
    <property type="entry name" value="Ribazole_CobC"/>
</dbReference>
<dbReference type="OrthoDB" id="9781415at2"/>
<evidence type="ECO:0000256" key="1">
    <source>
        <dbReference type="ARBA" id="ARBA00023152"/>
    </source>
</evidence>
<feature type="binding site" evidence="5">
    <location>
        <begin position="8"/>
        <end position="15"/>
    </location>
    <ligand>
        <name>substrate</name>
    </ligand>
</feature>
<dbReference type="SUPFAM" id="SSF53254">
    <property type="entry name" value="Phosphoglycerate mutase-like"/>
    <property type="match status" value="1"/>
</dbReference>
<dbReference type="PANTHER" id="PTHR48100">
    <property type="entry name" value="BROAD-SPECIFICITY PHOSPHATASE YOR283W-RELATED"/>
    <property type="match status" value="1"/>
</dbReference>
<accession>K4LEY6</accession>
<dbReference type="EMBL" id="CP003732">
    <property type="protein sequence ID" value="AFV11393.1"/>
    <property type="molecule type" value="Genomic_DNA"/>
</dbReference>
<dbReference type="GO" id="GO:0005737">
    <property type="term" value="C:cytoplasm"/>
    <property type="evidence" value="ECO:0007669"/>
    <property type="project" value="TreeGrafter"/>
</dbReference>
<keyword evidence="2 6" id="KW-0413">Isomerase</keyword>
<evidence type="ECO:0000313" key="6">
    <source>
        <dbReference type="EMBL" id="AFV11393.1"/>
    </source>
</evidence>
<feature type="active site" description="Proton donor/acceptor" evidence="4">
    <location>
        <position position="82"/>
    </location>
</feature>
<evidence type="ECO:0000256" key="5">
    <source>
        <dbReference type="PIRSR" id="PIRSR613078-2"/>
    </source>
</evidence>
<gene>
    <name evidence="6" type="primary">gpmB</name>
    <name evidence="6" type="ordered locus">Tph_c11710</name>
</gene>